<dbReference type="RefSeq" id="WP_239677952.1">
    <property type="nucleotide sequence ID" value="NZ_CP070499.1"/>
</dbReference>
<dbReference type="CDD" id="cd04081">
    <property type="entry name" value="CBM35_galactosidase-like"/>
    <property type="match status" value="1"/>
</dbReference>
<dbReference type="KEGG" id="nhy:JQS43_05350"/>
<dbReference type="EMBL" id="CP070499">
    <property type="protein sequence ID" value="QSB15766.1"/>
    <property type="molecule type" value="Genomic_DNA"/>
</dbReference>
<protein>
    <recommendedName>
        <fullName evidence="4">CBM6 domain-containing protein</fullName>
    </recommendedName>
</protein>
<evidence type="ECO:0000256" key="1">
    <source>
        <dbReference type="SAM" id="MobiDB-lite"/>
    </source>
</evidence>
<reference evidence="2" key="1">
    <citation type="submission" date="2021-02" db="EMBL/GenBank/DDBJ databases">
        <title>Natrosporangium hydrolyticum gen. nov., sp. nov, a haloalkaliphilic actinobacterium from a soda solonchak soil.</title>
        <authorList>
            <person name="Sorokin D.Y."/>
            <person name="Khijniak T.V."/>
            <person name="Zakharycheva A.P."/>
            <person name="Boueva O.V."/>
            <person name="Ariskina E.V."/>
            <person name="Hahnke R.L."/>
            <person name="Bunk B."/>
            <person name="Sproer C."/>
            <person name="Schumann P."/>
            <person name="Evtushenko L.I."/>
            <person name="Kublanov I.V."/>
        </authorList>
    </citation>
    <scope>NUCLEOTIDE SEQUENCE</scope>
    <source>
        <strain evidence="2">DSM 106523</strain>
    </source>
</reference>
<sequence>MGDERHSHGRSRRGTSVAAPVRGYRGHRRVPGRWCGYRRLALPALAAGAVLVGGGAFAATVPSERFAPAAPAGRAAPEAVEATAGGPVPVPPSPPQPATGAPPPEPTASPSTVPSAAVESSPTSEAPASPARSPVVRNYEAEHAELSGFVQIFPLPDASGGAVVGSIGRHRDSHVRFLDIRVEDPGEYELTIYYVAPQDRSAAVTVNGDEPIIVEFPGLATGREVGEVSLLITLTAGANEVQIGNPAGLAPSLDRITITG</sequence>
<dbReference type="AlphaFoldDB" id="A0A895YM54"/>
<dbReference type="SUPFAM" id="SSF49785">
    <property type="entry name" value="Galactose-binding domain-like"/>
    <property type="match status" value="1"/>
</dbReference>
<organism evidence="2 3">
    <name type="scientific">Natronosporangium hydrolyticum</name>
    <dbReference type="NCBI Taxonomy" id="2811111"/>
    <lineage>
        <taxon>Bacteria</taxon>
        <taxon>Bacillati</taxon>
        <taxon>Actinomycetota</taxon>
        <taxon>Actinomycetes</taxon>
        <taxon>Micromonosporales</taxon>
        <taxon>Micromonosporaceae</taxon>
        <taxon>Natronosporangium</taxon>
    </lineage>
</organism>
<evidence type="ECO:0008006" key="4">
    <source>
        <dbReference type="Google" id="ProtNLM"/>
    </source>
</evidence>
<keyword evidence="3" id="KW-1185">Reference proteome</keyword>
<dbReference type="Proteomes" id="UP000662857">
    <property type="component" value="Chromosome"/>
</dbReference>
<evidence type="ECO:0000313" key="3">
    <source>
        <dbReference type="Proteomes" id="UP000662857"/>
    </source>
</evidence>
<feature type="compositionally biased region" description="Pro residues" evidence="1">
    <location>
        <begin position="88"/>
        <end position="107"/>
    </location>
</feature>
<feature type="region of interest" description="Disordered" evidence="1">
    <location>
        <begin position="1"/>
        <end position="24"/>
    </location>
</feature>
<accession>A0A895YM54</accession>
<evidence type="ECO:0000313" key="2">
    <source>
        <dbReference type="EMBL" id="QSB15766.1"/>
    </source>
</evidence>
<feature type="compositionally biased region" description="Low complexity" evidence="1">
    <location>
        <begin position="70"/>
        <end position="87"/>
    </location>
</feature>
<dbReference type="Gene3D" id="2.60.120.260">
    <property type="entry name" value="Galactose-binding domain-like"/>
    <property type="match status" value="1"/>
</dbReference>
<feature type="compositionally biased region" description="Low complexity" evidence="1">
    <location>
        <begin position="108"/>
        <end position="134"/>
    </location>
</feature>
<proteinExistence type="predicted"/>
<gene>
    <name evidence="2" type="ORF">JQS43_05350</name>
</gene>
<name>A0A895YM54_9ACTN</name>
<dbReference type="InterPro" id="IPR008979">
    <property type="entry name" value="Galactose-bd-like_sf"/>
</dbReference>
<feature type="region of interest" description="Disordered" evidence="1">
    <location>
        <begin position="70"/>
        <end position="134"/>
    </location>
</feature>